<protein>
    <submittedName>
        <fullName evidence="1">Uncharacterized protein</fullName>
    </submittedName>
</protein>
<organism evidence="1 2">
    <name type="scientific">Mycobacterium paragordonae</name>
    <dbReference type="NCBI Taxonomy" id="1389713"/>
    <lineage>
        <taxon>Bacteria</taxon>
        <taxon>Bacillati</taxon>
        <taxon>Actinomycetota</taxon>
        <taxon>Actinomycetes</taxon>
        <taxon>Mycobacteriales</taxon>
        <taxon>Mycobacteriaceae</taxon>
        <taxon>Mycobacterium</taxon>
    </lineage>
</organism>
<reference evidence="1 2" key="1">
    <citation type="journal article" date="2019" name="Emerg. Microbes Infect.">
        <title>Comprehensive subspecies identification of 175 nontuberculous mycobacteria species based on 7547 genomic profiles.</title>
        <authorList>
            <person name="Matsumoto Y."/>
            <person name="Kinjo T."/>
            <person name="Motooka D."/>
            <person name="Nabeya D."/>
            <person name="Jung N."/>
            <person name="Uechi K."/>
            <person name="Horii T."/>
            <person name="Iida T."/>
            <person name="Fujita J."/>
            <person name="Nakamura S."/>
        </authorList>
    </citation>
    <scope>NUCLEOTIDE SEQUENCE [LARGE SCALE GENOMIC DNA]</scope>
    <source>
        <strain evidence="1 2">JCM 18565</strain>
    </source>
</reference>
<keyword evidence="2" id="KW-1185">Reference proteome</keyword>
<gene>
    <name evidence="1" type="ORF">MPRG_62380</name>
</gene>
<accession>A0ABQ1CFD5</accession>
<name>A0ABQ1CFD5_9MYCO</name>
<dbReference type="Proteomes" id="UP000465240">
    <property type="component" value="Unassembled WGS sequence"/>
</dbReference>
<proteinExistence type="predicted"/>
<comment type="caution">
    <text evidence="1">The sequence shown here is derived from an EMBL/GenBank/DDBJ whole genome shotgun (WGS) entry which is preliminary data.</text>
</comment>
<geneLocation type="plasmid" evidence="1">
    <name>pJCM18565</name>
</geneLocation>
<dbReference type="EMBL" id="BLKX01000002">
    <property type="protein sequence ID" value="GFG82962.1"/>
    <property type="molecule type" value="Genomic_DNA"/>
</dbReference>
<evidence type="ECO:0000313" key="1">
    <source>
        <dbReference type="EMBL" id="GFG82962.1"/>
    </source>
</evidence>
<keyword evidence="1" id="KW-0614">Plasmid</keyword>
<sequence length="75" mass="7601">MPVTLQAVTSAIAVEHALGPAVPPDVNAAARRYIDATLAVTTATMGGRPTSEVNRLTDASNEAIDALADACGLPK</sequence>
<evidence type="ECO:0000313" key="2">
    <source>
        <dbReference type="Proteomes" id="UP000465240"/>
    </source>
</evidence>